<evidence type="ECO:0000313" key="2">
    <source>
        <dbReference type="EMBL" id="ATP59704.1"/>
    </source>
</evidence>
<proteinExistence type="predicted"/>
<accession>A0ABM6PRK1</accession>
<organism evidence="2 3">
    <name type="scientific">Mesomycoplasma dispar</name>
    <dbReference type="NCBI Taxonomy" id="86660"/>
    <lineage>
        <taxon>Bacteria</taxon>
        <taxon>Bacillati</taxon>
        <taxon>Mycoplasmatota</taxon>
        <taxon>Mycoplasmoidales</taxon>
        <taxon>Metamycoplasmataceae</taxon>
        <taxon>Mesomycoplasma</taxon>
    </lineage>
</organism>
<keyword evidence="1" id="KW-0812">Transmembrane</keyword>
<reference evidence="2" key="1">
    <citation type="submission" date="2017-10" db="EMBL/GenBank/DDBJ databases">
        <title>Genome-wide analysis of the first isolated strain mycoplasma dispar GS01.</title>
        <authorList>
            <person name="Hao H."/>
            <person name="Chen S."/>
            <person name="Zhao P."/>
            <person name="Chu Y."/>
            <person name="Liu Y."/>
        </authorList>
    </citation>
    <scope>NUCLEOTIDE SEQUENCE [LARGE SCALE GENOMIC DNA]</scope>
    <source>
        <strain evidence="2">GS01</strain>
    </source>
</reference>
<sequence length="971" mass="112400">MKTENRKELLMLHKKKKKLLVTSGLTFLASTLIIVIPVSLTTNLRAKDPLFQVQNQAKLISAVSLKHDISKDSQDYFSLKNKIFNSDGSKKSDLNLSDFFDFYAQSSNSNFEIVNFNDDFQWKNFKLDITDIEPVDQEQSFKIYYRLLQNLDNNEIAKSDLHTATIAYNSTSDYSLSNFTSFAKAEFSKLRPYFISEFAKSTSREIAKLTRSEEFLTKVNSAKTAADASKILDQYFNFNEILTNLLSSKINKFTDDTDVLKDRYSLELIKEPVLKNAFISKTPLKNIYRLYFQTKFSGDFAKQIAKDSTSSAKFSFAVDLDFSGLFLDESLVNDIELSPFSEQDFTNFSDESSMNFESVTSWKFLNFLKNQVFSSATEKDKFYKNLLNQATNSPLLAKIKLKNYISQLKSFDLFSKIKLDFTVDSDLTKLAFENQKVGLKFFGNLLIKNEKDETIAKKPFVQNVSDFALILKNNPGLTEKIAATKFELKQNDAVKHEVSPIPKEEILKLVSTQNFERLKSLLENPRYYGVQFDEDKLKLLVQDYQLPPVQTLIDRSKWSFTYQEEVAGIVNILSSLFPNQQEMLRFYASLAKKDTFFIGKYLFDWLKGLKLIDQSTKWPENLDLHNFFQELKKIKIENKSGVNNNLIQADQKAKKDIWLVSINNNYWAEKDRMPYSFYLHPKLKNIIDLMDKNVDSSFNLDYYVEQIRAESKKIDEKDPTIQENSEKYRAPIKTLTDFIVAFYQNVYSNKTGLLSENLGANFDYRINFEIDPVLVKVDGTENSNNEEKVKLKYWYKVGPIDKNGQLISTIYQTEPKTLEITTNKDGKIVTDEVEALDKFAKNFRSATLSTYLDKQTYADFWSGIIRTVGTSSDYVDITKLIKKFPMWSYFTRHHPDFGLMVKKDEEKNTTQSPDSVSQTSQENLNGVFENVGLGDRKALYFYVYNKKNPKEFSTRKLKFFVYQTEKSLLVS</sequence>
<evidence type="ECO:0000313" key="3">
    <source>
        <dbReference type="Proteomes" id="UP000224629"/>
    </source>
</evidence>
<name>A0ABM6PRK1_9BACT</name>
<dbReference type="NCBIfam" id="NF045828">
    <property type="entry name" value="P97_adhes_Nterm"/>
    <property type="match status" value="1"/>
</dbReference>
<evidence type="ECO:0000256" key="1">
    <source>
        <dbReference type="SAM" id="Phobius"/>
    </source>
</evidence>
<dbReference type="EMBL" id="CP024161">
    <property type="protein sequence ID" value="ATP59704.1"/>
    <property type="molecule type" value="Genomic_DNA"/>
</dbReference>
<gene>
    <name evidence="2" type="ORF">CSW10_02025</name>
</gene>
<protein>
    <recommendedName>
        <fullName evidence="4">P97/LppS family protein</fullName>
    </recommendedName>
</protein>
<dbReference type="Proteomes" id="UP000224629">
    <property type="component" value="Chromosome"/>
</dbReference>
<keyword evidence="1" id="KW-1133">Transmembrane helix</keyword>
<evidence type="ECO:0008006" key="4">
    <source>
        <dbReference type="Google" id="ProtNLM"/>
    </source>
</evidence>
<feature type="transmembrane region" description="Helical" evidence="1">
    <location>
        <begin position="20"/>
        <end position="40"/>
    </location>
</feature>
<dbReference type="InterPro" id="IPR054789">
    <property type="entry name" value="P97_adhes_N"/>
</dbReference>
<keyword evidence="3" id="KW-1185">Reference proteome</keyword>
<keyword evidence="1" id="KW-0472">Membrane</keyword>